<name>A0A2T5C4A3_9BACT</name>
<evidence type="ECO:0000313" key="2">
    <source>
        <dbReference type="Proteomes" id="UP000243525"/>
    </source>
</evidence>
<gene>
    <name evidence="1" type="ORF">C8N47_104178</name>
</gene>
<dbReference type="AlphaFoldDB" id="A0A2T5C4A3"/>
<proteinExistence type="predicted"/>
<dbReference type="EMBL" id="QAAD01000004">
    <property type="protein sequence ID" value="PTN09631.1"/>
    <property type="molecule type" value="Genomic_DNA"/>
</dbReference>
<dbReference type="InterPro" id="IPR008949">
    <property type="entry name" value="Isoprenoid_synthase_dom_sf"/>
</dbReference>
<dbReference type="CDD" id="cd00385">
    <property type="entry name" value="Isoprenoid_Biosyn_C1"/>
    <property type="match status" value="1"/>
</dbReference>
<reference evidence="1 2" key="1">
    <citation type="submission" date="2018-04" db="EMBL/GenBank/DDBJ databases">
        <title>Genomic Encyclopedia of Archaeal and Bacterial Type Strains, Phase II (KMG-II): from individual species to whole genera.</title>
        <authorList>
            <person name="Goeker M."/>
        </authorList>
    </citation>
    <scope>NUCLEOTIDE SEQUENCE [LARGE SCALE GENOMIC DNA]</scope>
    <source>
        <strain evidence="1 2">DSM 28823</strain>
    </source>
</reference>
<protein>
    <submittedName>
        <fullName evidence="1">Uncharacterized protein</fullName>
    </submittedName>
</protein>
<sequence length="434" mass="49701">MMRQHNNLKKIFFVWWNDADRTFSVKNRRYSRQEQLRNEQLLEQYEQSLTRKIKQTKGSYPQLRAQKEALISDLSGIVGSVFGFRDEELALVIAEPMLKGSWCFLKAARYFDPELALDDIFQAMRNVWIMNALQLLSGHTVELTPSVFAYSMLYPYTDNYLDDPQISRWEKLSFVDRFADRLAGKPVEPQNGHEQRIYAMVDLIEAEWDRTLYPEVYRSLLDIHHAQANSIQLIAGFSDISFEERLAISVEKGAASVVADGYLLAGRLSQQTEAFLYAYGAYLQLMDDLQDVDADLSEGVLTAFASVAREHPIDRMWQQVAAVGQKVVAQAGSLESDLVPRFQSLMQRSVELFLTDAVRTNHAYYTDEFVADVEPWFPLSPAFMQQKSSLLEALPAPMFEKLLQQAIAMSGKEEFAFLHKVVMRPEESPTGMRV</sequence>
<comment type="caution">
    <text evidence="1">The sequence shown here is derived from an EMBL/GenBank/DDBJ whole genome shotgun (WGS) entry which is preliminary data.</text>
</comment>
<accession>A0A2T5C4A3</accession>
<organism evidence="1 2">
    <name type="scientific">Mangrovibacterium marinum</name>
    <dbReference type="NCBI Taxonomy" id="1639118"/>
    <lineage>
        <taxon>Bacteria</taxon>
        <taxon>Pseudomonadati</taxon>
        <taxon>Bacteroidota</taxon>
        <taxon>Bacteroidia</taxon>
        <taxon>Marinilabiliales</taxon>
        <taxon>Prolixibacteraceae</taxon>
        <taxon>Mangrovibacterium</taxon>
    </lineage>
</organism>
<keyword evidence="2" id="KW-1185">Reference proteome</keyword>
<dbReference type="OrthoDB" id="146245at2"/>
<evidence type="ECO:0000313" key="1">
    <source>
        <dbReference type="EMBL" id="PTN09631.1"/>
    </source>
</evidence>
<dbReference type="Proteomes" id="UP000243525">
    <property type="component" value="Unassembled WGS sequence"/>
</dbReference>
<dbReference type="SUPFAM" id="SSF48576">
    <property type="entry name" value="Terpenoid synthases"/>
    <property type="match status" value="1"/>
</dbReference>
<dbReference type="RefSeq" id="WP_146161437.1">
    <property type="nucleotide sequence ID" value="NZ_OY782574.1"/>
</dbReference>